<dbReference type="InterPro" id="IPR016024">
    <property type="entry name" value="ARM-type_fold"/>
</dbReference>
<dbReference type="AlphaFoldDB" id="A0AAV2TGN2"/>
<dbReference type="PANTHER" id="PTHR22895">
    <property type="entry name" value="ARMADILLO REPEAT-CONTAINING PROTEIN 6"/>
    <property type="match status" value="1"/>
</dbReference>
<evidence type="ECO:0000313" key="2">
    <source>
        <dbReference type="EMBL" id="CAL5135633.1"/>
    </source>
</evidence>
<dbReference type="SUPFAM" id="SSF48371">
    <property type="entry name" value="ARM repeat"/>
    <property type="match status" value="1"/>
</dbReference>
<dbReference type="GO" id="GO:0002244">
    <property type="term" value="P:hematopoietic progenitor cell differentiation"/>
    <property type="evidence" value="ECO:0007669"/>
    <property type="project" value="TreeGrafter"/>
</dbReference>
<dbReference type="Gene3D" id="1.25.10.10">
    <property type="entry name" value="Leucine-rich Repeat Variant"/>
    <property type="match status" value="1"/>
</dbReference>
<accession>A0AAV2TGN2</accession>
<dbReference type="PANTHER" id="PTHR22895:SF0">
    <property type="entry name" value="ARMADILLO REPEAT-CONTAINING PROTEIN 6"/>
    <property type="match status" value="1"/>
</dbReference>
<protein>
    <recommendedName>
        <fullName evidence="4">Armadillo repeat-containing protein 6</fullName>
    </recommendedName>
</protein>
<gene>
    <name evidence="2" type="ORF">CDAUBV1_LOCUS9760</name>
</gene>
<dbReference type="Proteomes" id="UP001497525">
    <property type="component" value="Unassembled WGS sequence"/>
</dbReference>
<name>A0AAV2TGN2_CALDB</name>
<proteinExistence type="predicted"/>
<dbReference type="InterPro" id="IPR011989">
    <property type="entry name" value="ARM-like"/>
</dbReference>
<sequence>MRQISQEFFNETVQTNMELLDQSVDEAIDETVQSFLIDDVDLSNIIKDMVKYPEGHPCETVAKALNELVEHHPADCTSFRSCAVQMIDLCRVDLAYRKLIADLNVLDALVKLFDLHPIEDYQCSMCLLELTESLLVGQSQILNSKTGEEYLQKIMDCLLLILKGCEPSNLSTEKLNLLSALYKVLRLSCIRNEAKRNFISRSNVLPTTVLFLSRVHLTTDDTTLSPKCAALCKICVFLRGMTMDDDMNVEFGQGSDNARSIASADSAIDAFTKLSAAASTVSNNELLIDTLTTLSCIIMREEFCEQFSKNGGLESTFDALQKHGNSSAVTAACLNLLRVICGSDSCKQAVANWNADNNGGDGSRLTGLQLITGIFERFLKNPTIVKHAAGVVAALALRQPDLAVHLASFEVPDLLVKALEIHMAHSSTVRSICLAIRNLVSRSPELRATFVPEKSADSDPSGIESLLNTAMAKPECADEAKAALRDLGLPVKLRELWSGVSSKKVNKSKD</sequence>
<keyword evidence="1" id="KW-0677">Repeat</keyword>
<evidence type="ECO:0008006" key="4">
    <source>
        <dbReference type="Google" id="ProtNLM"/>
    </source>
</evidence>
<evidence type="ECO:0000313" key="3">
    <source>
        <dbReference type="Proteomes" id="UP001497525"/>
    </source>
</evidence>
<evidence type="ECO:0000256" key="1">
    <source>
        <dbReference type="ARBA" id="ARBA00022737"/>
    </source>
</evidence>
<dbReference type="EMBL" id="CAXLJL010000267">
    <property type="protein sequence ID" value="CAL5135633.1"/>
    <property type="molecule type" value="Genomic_DNA"/>
</dbReference>
<organism evidence="2 3">
    <name type="scientific">Calicophoron daubneyi</name>
    <name type="common">Rumen fluke</name>
    <name type="synonym">Paramphistomum daubneyi</name>
    <dbReference type="NCBI Taxonomy" id="300641"/>
    <lineage>
        <taxon>Eukaryota</taxon>
        <taxon>Metazoa</taxon>
        <taxon>Spiralia</taxon>
        <taxon>Lophotrochozoa</taxon>
        <taxon>Platyhelminthes</taxon>
        <taxon>Trematoda</taxon>
        <taxon>Digenea</taxon>
        <taxon>Plagiorchiida</taxon>
        <taxon>Pronocephalata</taxon>
        <taxon>Paramphistomoidea</taxon>
        <taxon>Paramphistomidae</taxon>
        <taxon>Calicophoron</taxon>
    </lineage>
</organism>
<reference evidence="2" key="1">
    <citation type="submission" date="2024-06" db="EMBL/GenBank/DDBJ databases">
        <authorList>
            <person name="Liu X."/>
            <person name="Lenzi L."/>
            <person name="Haldenby T S."/>
            <person name="Uol C."/>
        </authorList>
    </citation>
    <scope>NUCLEOTIDE SEQUENCE</scope>
</reference>
<comment type="caution">
    <text evidence="2">The sequence shown here is derived from an EMBL/GenBank/DDBJ whole genome shotgun (WGS) entry which is preliminary data.</text>
</comment>